<dbReference type="Proteomes" id="UP000261660">
    <property type="component" value="Unplaced"/>
</dbReference>
<dbReference type="InterPro" id="IPR013164">
    <property type="entry name" value="Cadherin_N"/>
</dbReference>
<dbReference type="Pfam" id="PF08266">
    <property type="entry name" value="Cadherin_2"/>
    <property type="match status" value="1"/>
</dbReference>
<dbReference type="AlphaFoldDB" id="A0A3Q3E6D5"/>
<keyword evidence="2" id="KW-0732">Signal</keyword>
<evidence type="ECO:0000313" key="4">
    <source>
        <dbReference type="Ensembl" id="ENSLBEP00000002822.1"/>
    </source>
</evidence>
<protein>
    <recommendedName>
        <fullName evidence="3">Cadherin N-terminal domain-containing protein</fullName>
    </recommendedName>
</protein>
<evidence type="ECO:0000256" key="1">
    <source>
        <dbReference type="ARBA" id="ARBA00023180"/>
    </source>
</evidence>
<dbReference type="Gene3D" id="2.60.40.60">
    <property type="entry name" value="Cadherins"/>
    <property type="match status" value="1"/>
</dbReference>
<feature type="domain" description="Cadherin N-terminal" evidence="3">
    <location>
        <begin position="27"/>
        <end position="65"/>
    </location>
</feature>
<name>A0A3Q3E6D5_9LABR</name>
<sequence length="99" mass="11351">MNIRGRSEYLWTRIVVLLCLCDCSASQLSYSISEEVNKGTVVGNIAKDLNLNVPELETRDLRIVSTIFPAQPHHFNSCQMSQDRRQFQQVRSPNDHHPP</sequence>
<evidence type="ECO:0000256" key="2">
    <source>
        <dbReference type="SAM" id="SignalP"/>
    </source>
</evidence>
<dbReference type="InParanoid" id="A0A3Q3E6D5"/>
<dbReference type="Ensembl" id="ENSLBET00000002983.1">
    <property type="protein sequence ID" value="ENSLBEP00000002822.1"/>
    <property type="gene ID" value="ENSLBEG00000002221.1"/>
</dbReference>
<feature type="chain" id="PRO_5018706527" description="Cadherin N-terminal domain-containing protein" evidence="2">
    <location>
        <begin position="27"/>
        <end position="99"/>
    </location>
</feature>
<organism evidence="4 5">
    <name type="scientific">Labrus bergylta</name>
    <name type="common">ballan wrasse</name>
    <dbReference type="NCBI Taxonomy" id="56723"/>
    <lineage>
        <taxon>Eukaryota</taxon>
        <taxon>Metazoa</taxon>
        <taxon>Chordata</taxon>
        <taxon>Craniata</taxon>
        <taxon>Vertebrata</taxon>
        <taxon>Euteleostomi</taxon>
        <taxon>Actinopterygii</taxon>
        <taxon>Neopterygii</taxon>
        <taxon>Teleostei</taxon>
        <taxon>Neoteleostei</taxon>
        <taxon>Acanthomorphata</taxon>
        <taxon>Eupercaria</taxon>
        <taxon>Labriformes</taxon>
        <taxon>Labridae</taxon>
        <taxon>Labrus</taxon>
    </lineage>
</organism>
<reference evidence="4" key="2">
    <citation type="submission" date="2025-09" db="UniProtKB">
        <authorList>
            <consortium name="Ensembl"/>
        </authorList>
    </citation>
    <scope>IDENTIFICATION</scope>
</reference>
<keyword evidence="5" id="KW-1185">Reference proteome</keyword>
<evidence type="ECO:0000313" key="5">
    <source>
        <dbReference type="Proteomes" id="UP000261660"/>
    </source>
</evidence>
<keyword evidence="1" id="KW-0325">Glycoprotein</keyword>
<dbReference type="STRING" id="56723.ENSLBEP00000002822"/>
<feature type="signal peptide" evidence="2">
    <location>
        <begin position="1"/>
        <end position="26"/>
    </location>
</feature>
<dbReference type="GeneTree" id="ENSGT00940000178344"/>
<accession>A0A3Q3E6D5</accession>
<reference evidence="4" key="1">
    <citation type="submission" date="2025-08" db="UniProtKB">
        <authorList>
            <consortium name="Ensembl"/>
        </authorList>
    </citation>
    <scope>IDENTIFICATION</scope>
</reference>
<proteinExistence type="predicted"/>
<evidence type="ECO:0000259" key="3">
    <source>
        <dbReference type="Pfam" id="PF08266"/>
    </source>
</evidence>